<dbReference type="RefSeq" id="WP_152098138.1">
    <property type="nucleotide sequence ID" value="NZ_AP021861.1"/>
</dbReference>
<keyword evidence="2" id="KW-1185">Reference proteome</keyword>
<dbReference type="Proteomes" id="UP000326837">
    <property type="component" value="Chromosome"/>
</dbReference>
<sequence length="405" mass="42618">MRNSAQNLSSNLSLQGRGILSTLLLLGLVFSTTGASCTRTMRSPFTAWQPPAPQVLMTGSSLDQVIAAVNANAARIQSIQTNNASITVPGMPGIPLLGGKIAAQRPGRFHLVAGTAITGDEVDMGSNDDLFWFWVRRNEPPALFYARHSQFAGSAAQQMMPIEPQWLLDAMGFTEFRPGDQHTGPVPVGDGKVEITSVIQSPTGQLTKRTVVDATRALVLEQHVYNAQGTRIASAVAKSHYYSEPLKISLPQKVEITMPAADLSLSIDMGTIEINTLAENPQLWAMPSKPGVPLTDLGAIQTSAAPQRMGDQLTGANWYGPGPAAGQTPPAAVYGQAPSIPMAPPHTNAPLAAMPQAMPSSPAPQFVPPNGVELPAAQVATQPSPYAIPQQLPSGGVSDAGAFVR</sequence>
<protein>
    <submittedName>
        <fullName evidence="1">Uncharacterized protein</fullName>
    </submittedName>
</protein>
<accession>A0A5K7X8G4</accession>
<evidence type="ECO:0000313" key="2">
    <source>
        <dbReference type="Proteomes" id="UP000326837"/>
    </source>
</evidence>
<reference evidence="2" key="1">
    <citation type="submission" date="2019-10" db="EMBL/GenBank/DDBJ databases">
        <title>Lacipirellula parvula gen. nov., sp. nov., representing a lineage of planctomycetes widespread in freshwater anoxic habitats, and description of the family Lacipirellulaceae.</title>
        <authorList>
            <person name="Dedysh S.N."/>
            <person name="Kulichevskaya I.S."/>
            <person name="Beletsky A.V."/>
            <person name="Rakitin A.L."/>
            <person name="Mardanov A.V."/>
            <person name="Ivanova A.A."/>
            <person name="Saltykova V.X."/>
            <person name="Rijpstra W.I.C."/>
            <person name="Sinninghe Damste J.S."/>
            <person name="Ravin N.V."/>
        </authorList>
    </citation>
    <scope>NUCLEOTIDE SEQUENCE [LARGE SCALE GENOMIC DNA]</scope>
    <source>
        <strain evidence="2">PX69</strain>
    </source>
</reference>
<dbReference type="EMBL" id="AP021861">
    <property type="protein sequence ID" value="BBO32117.1"/>
    <property type="molecule type" value="Genomic_DNA"/>
</dbReference>
<name>A0A5K7X8G4_9BACT</name>
<organism evidence="1 2">
    <name type="scientific">Lacipirellula parvula</name>
    <dbReference type="NCBI Taxonomy" id="2650471"/>
    <lineage>
        <taxon>Bacteria</taxon>
        <taxon>Pseudomonadati</taxon>
        <taxon>Planctomycetota</taxon>
        <taxon>Planctomycetia</taxon>
        <taxon>Pirellulales</taxon>
        <taxon>Lacipirellulaceae</taxon>
        <taxon>Lacipirellula</taxon>
    </lineage>
</organism>
<dbReference type="AlphaFoldDB" id="A0A5K7X8G4"/>
<dbReference type="KEGG" id="lpav:PLANPX_1729"/>
<evidence type="ECO:0000313" key="1">
    <source>
        <dbReference type="EMBL" id="BBO32117.1"/>
    </source>
</evidence>
<proteinExistence type="predicted"/>
<gene>
    <name evidence="1" type="ORF">PLANPX_1729</name>
</gene>